<feature type="binding site" evidence="5">
    <location>
        <position position="15"/>
    </location>
    <ligand>
        <name>Zn(2+)</name>
        <dbReference type="ChEBI" id="CHEBI:29105"/>
    </ligand>
</feature>
<reference evidence="6" key="1">
    <citation type="journal article" date="2020" name="mSystems">
        <title>Genome- and Community-Level Interaction Insights into Carbon Utilization and Element Cycling Functions of Hydrothermarchaeota in Hydrothermal Sediment.</title>
        <authorList>
            <person name="Zhou Z."/>
            <person name="Liu Y."/>
            <person name="Xu W."/>
            <person name="Pan J."/>
            <person name="Luo Z.H."/>
            <person name="Li M."/>
        </authorList>
    </citation>
    <scope>NUCLEOTIDE SEQUENCE [LARGE SCALE GENOMIC DNA]</scope>
    <source>
        <strain evidence="6">SpSt-658</strain>
    </source>
</reference>
<comment type="cofactor">
    <cofactor evidence="5">
        <name>Zn(2+)</name>
        <dbReference type="ChEBI" id="CHEBI:29105"/>
    </cofactor>
    <text evidence="5">Binds 1 zinc ion per subunit.</text>
</comment>
<feature type="binding site" evidence="5">
    <location>
        <position position="30"/>
    </location>
    <ligand>
        <name>Zn(2+)</name>
        <dbReference type="ChEBI" id="CHEBI:29105"/>
    </ligand>
</feature>
<dbReference type="SUPFAM" id="SSF55620">
    <property type="entry name" value="Tetrahydrobiopterin biosynthesis enzymes-like"/>
    <property type="match status" value="1"/>
</dbReference>
<dbReference type="EMBL" id="DTCA01000066">
    <property type="protein sequence ID" value="HGM07180.1"/>
    <property type="molecule type" value="Genomic_DNA"/>
</dbReference>
<keyword evidence="1 5" id="KW-0479">Metal-binding</keyword>
<dbReference type="InterPro" id="IPR038418">
    <property type="entry name" value="6-PTP_synth/QueD_sf"/>
</dbReference>
<dbReference type="NCBIfam" id="TIGR03367">
    <property type="entry name" value="queuosine_QueD"/>
    <property type="match status" value="1"/>
</dbReference>
<dbReference type="Pfam" id="PF01242">
    <property type="entry name" value="PTPS"/>
    <property type="match status" value="1"/>
</dbReference>
<dbReference type="PANTHER" id="PTHR12589:SF7">
    <property type="entry name" value="6-PYRUVOYL TETRAHYDROBIOPTERIN SYNTHASE"/>
    <property type="match status" value="1"/>
</dbReference>
<accession>A0A7C4D0H3</accession>
<dbReference type="PANTHER" id="PTHR12589">
    <property type="entry name" value="PYRUVOYL TETRAHYDROBIOPTERIN SYNTHASE"/>
    <property type="match status" value="1"/>
</dbReference>
<proteinExistence type="predicted"/>
<feature type="active site" description="Charge relay system" evidence="4">
    <location>
        <position position="68"/>
    </location>
</feature>
<dbReference type="InterPro" id="IPR007115">
    <property type="entry name" value="6-PTP_synth/QueD"/>
</dbReference>
<gene>
    <name evidence="6" type="primary">queD</name>
    <name evidence="6" type="ORF">ENU31_02045</name>
</gene>
<evidence type="ECO:0000256" key="4">
    <source>
        <dbReference type="PIRSR" id="PIRSR006113-1"/>
    </source>
</evidence>
<evidence type="ECO:0000256" key="2">
    <source>
        <dbReference type="ARBA" id="ARBA00022833"/>
    </source>
</evidence>
<feature type="binding site" evidence="5">
    <location>
        <position position="28"/>
    </location>
    <ligand>
        <name>Zn(2+)</name>
        <dbReference type="ChEBI" id="CHEBI:29105"/>
    </ligand>
</feature>
<evidence type="ECO:0000313" key="6">
    <source>
        <dbReference type="EMBL" id="HGM07180.1"/>
    </source>
</evidence>
<dbReference type="GO" id="GO:0016829">
    <property type="term" value="F:lyase activity"/>
    <property type="evidence" value="ECO:0007669"/>
    <property type="project" value="UniProtKB-KW"/>
</dbReference>
<protein>
    <submittedName>
        <fullName evidence="6">6-carboxytetrahydropterin synthase QueD</fullName>
    </submittedName>
</protein>
<dbReference type="Gene3D" id="3.30.479.10">
    <property type="entry name" value="6-pyruvoyl tetrahydropterin synthase/QueD"/>
    <property type="match status" value="1"/>
</dbReference>
<keyword evidence="2 5" id="KW-0862">Zinc</keyword>
<feature type="active site" description="Proton acceptor" evidence="4">
    <location>
        <position position="24"/>
    </location>
</feature>
<dbReference type="PIRSF" id="PIRSF006113">
    <property type="entry name" value="PTP_synth"/>
    <property type="match status" value="1"/>
</dbReference>
<keyword evidence="3" id="KW-0456">Lyase</keyword>
<evidence type="ECO:0000256" key="1">
    <source>
        <dbReference type="ARBA" id="ARBA00022723"/>
    </source>
</evidence>
<evidence type="ECO:0000256" key="3">
    <source>
        <dbReference type="ARBA" id="ARBA00023239"/>
    </source>
</evidence>
<organism evidence="6">
    <name type="scientific">Ignisphaera aggregans</name>
    <dbReference type="NCBI Taxonomy" id="334771"/>
    <lineage>
        <taxon>Archaea</taxon>
        <taxon>Thermoproteota</taxon>
        <taxon>Thermoprotei</taxon>
        <taxon>Desulfurococcales</taxon>
        <taxon>Desulfurococcaceae</taxon>
        <taxon>Ignisphaera</taxon>
    </lineage>
</organism>
<sequence length="124" mass="14385">MRYRVGVREYFSAAHRIENHQGPCRNLHGHTYIVDVEVESNSLSEMNMVIDIILLKKIARDAIEVLDHTYLNEVFRDKNVTSELIATYILERICTSLKALGITFLGIKVRIYESPTSWIEVEYP</sequence>
<evidence type="ECO:0000256" key="5">
    <source>
        <dbReference type="PIRSR" id="PIRSR006113-2"/>
    </source>
</evidence>
<name>A0A7C4D0H3_9CREN</name>
<dbReference type="AlphaFoldDB" id="A0A7C4D0H3"/>
<feature type="active site" description="Charge relay system" evidence="4">
    <location>
        <position position="113"/>
    </location>
</feature>
<comment type="caution">
    <text evidence="6">The sequence shown here is derived from an EMBL/GenBank/DDBJ whole genome shotgun (WGS) entry which is preliminary data.</text>
</comment>
<dbReference type="GO" id="GO:0046872">
    <property type="term" value="F:metal ion binding"/>
    <property type="evidence" value="ECO:0007669"/>
    <property type="project" value="UniProtKB-KW"/>
</dbReference>